<organism evidence="3 4">
    <name type="scientific">Asparagus officinalis</name>
    <name type="common">Garden asparagus</name>
    <dbReference type="NCBI Taxonomy" id="4686"/>
    <lineage>
        <taxon>Eukaryota</taxon>
        <taxon>Viridiplantae</taxon>
        <taxon>Streptophyta</taxon>
        <taxon>Embryophyta</taxon>
        <taxon>Tracheophyta</taxon>
        <taxon>Spermatophyta</taxon>
        <taxon>Magnoliopsida</taxon>
        <taxon>Liliopsida</taxon>
        <taxon>Asparagales</taxon>
        <taxon>Asparagaceae</taxon>
        <taxon>Asparagoideae</taxon>
        <taxon>Asparagus</taxon>
    </lineage>
</organism>
<feature type="region of interest" description="Disordered" evidence="2">
    <location>
        <begin position="169"/>
        <end position="192"/>
    </location>
</feature>
<dbReference type="InterPro" id="IPR039774">
    <property type="entry name" value="Sin3-like"/>
</dbReference>
<gene>
    <name evidence="3" type="ORF">A4U43_C01F4080</name>
</gene>
<dbReference type="Proteomes" id="UP000243459">
    <property type="component" value="Chromosome 1"/>
</dbReference>
<accession>A0A5P1FMA2</accession>
<evidence type="ECO:0000256" key="1">
    <source>
        <dbReference type="ARBA" id="ARBA00022491"/>
    </source>
</evidence>
<evidence type="ECO:0008006" key="5">
    <source>
        <dbReference type="Google" id="ProtNLM"/>
    </source>
</evidence>
<feature type="region of interest" description="Disordered" evidence="2">
    <location>
        <begin position="112"/>
        <end position="137"/>
    </location>
</feature>
<evidence type="ECO:0000313" key="3">
    <source>
        <dbReference type="EMBL" id="ONK79214.1"/>
    </source>
</evidence>
<dbReference type="GO" id="GO:0000122">
    <property type="term" value="P:negative regulation of transcription by RNA polymerase II"/>
    <property type="evidence" value="ECO:0007669"/>
    <property type="project" value="TreeGrafter"/>
</dbReference>
<proteinExistence type="predicted"/>
<protein>
    <recommendedName>
        <fullName evidence="5">Histone deacetylase interacting domain-containing protein</fullName>
    </recommendedName>
</protein>
<feature type="compositionally biased region" description="Basic and acidic residues" evidence="2">
    <location>
        <begin position="173"/>
        <end position="189"/>
    </location>
</feature>
<sequence>MARDCDEIIARLGALFNADKRMIMGFYLLFLVQKSRRKKKRVDLTRDSRLISQVMVAKLVHDHPEVLEEFHHFLGQASNISHREQSHSLLAVEKSYNSSRYAQKVSEISNVNTDHEQTEKRQHDEMDTREDTTRAGHKSNMTFSGIYNLTGFLCTEGYTLRLVNSEQRRRVRDKNVDERKKSRECKREEDKEEEELGISNYSSYKKASNLRCIEQIFEPYGLDVLENIRRDARKASPAILHRLKEREEYMKEIRVELHEVCKDAFAENRPKHYNSCGL</sequence>
<dbReference type="GO" id="GO:0000785">
    <property type="term" value="C:chromatin"/>
    <property type="evidence" value="ECO:0007669"/>
    <property type="project" value="TreeGrafter"/>
</dbReference>
<reference evidence="4" key="1">
    <citation type="journal article" date="2017" name="Nat. Commun.">
        <title>The asparagus genome sheds light on the origin and evolution of a young Y chromosome.</title>
        <authorList>
            <person name="Harkess A."/>
            <person name="Zhou J."/>
            <person name="Xu C."/>
            <person name="Bowers J.E."/>
            <person name="Van der Hulst R."/>
            <person name="Ayyampalayam S."/>
            <person name="Mercati F."/>
            <person name="Riccardi P."/>
            <person name="McKain M.R."/>
            <person name="Kakrana A."/>
            <person name="Tang H."/>
            <person name="Ray J."/>
            <person name="Groenendijk J."/>
            <person name="Arikit S."/>
            <person name="Mathioni S.M."/>
            <person name="Nakano M."/>
            <person name="Shan H."/>
            <person name="Telgmann-Rauber A."/>
            <person name="Kanno A."/>
            <person name="Yue Z."/>
            <person name="Chen H."/>
            <person name="Li W."/>
            <person name="Chen Y."/>
            <person name="Xu X."/>
            <person name="Zhang Y."/>
            <person name="Luo S."/>
            <person name="Chen H."/>
            <person name="Gao J."/>
            <person name="Mao Z."/>
            <person name="Pires J.C."/>
            <person name="Luo M."/>
            <person name="Kudrna D."/>
            <person name="Wing R.A."/>
            <person name="Meyers B.C."/>
            <person name="Yi K."/>
            <person name="Kong H."/>
            <person name="Lavrijsen P."/>
            <person name="Sunseri F."/>
            <person name="Falavigna A."/>
            <person name="Ye Y."/>
            <person name="Leebens-Mack J.H."/>
            <person name="Chen G."/>
        </authorList>
    </citation>
    <scope>NUCLEOTIDE SEQUENCE [LARGE SCALE GENOMIC DNA]</scope>
    <source>
        <strain evidence="4">cv. DH0086</strain>
    </source>
</reference>
<feature type="compositionally biased region" description="Basic and acidic residues" evidence="2">
    <location>
        <begin position="113"/>
        <end position="134"/>
    </location>
</feature>
<name>A0A5P1FMA2_ASPOF</name>
<dbReference type="PANTHER" id="PTHR12346:SF0">
    <property type="entry name" value="SIN3A, ISOFORM G"/>
    <property type="match status" value="1"/>
</dbReference>
<dbReference type="EMBL" id="CM007381">
    <property type="protein sequence ID" value="ONK79214.1"/>
    <property type="molecule type" value="Genomic_DNA"/>
</dbReference>
<dbReference type="Gramene" id="ONK79214">
    <property type="protein sequence ID" value="ONK79214"/>
    <property type="gene ID" value="A4U43_C01F4080"/>
</dbReference>
<evidence type="ECO:0000256" key="2">
    <source>
        <dbReference type="SAM" id="MobiDB-lite"/>
    </source>
</evidence>
<keyword evidence="1" id="KW-0678">Repressor</keyword>
<evidence type="ECO:0000313" key="4">
    <source>
        <dbReference type="Proteomes" id="UP000243459"/>
    </source>
</evidence>
<dbReference type="GO" id="GO:0003714">
    <property type="term" value="F:transcription corepressor activity"/>
    <property type="evidence" value="ECO:0007669"/>
    <property type="project" value="InterPro"/>
</dbReference>
<dbReference type="AlphaFoldDB" id="A0A5P1FMA2"/>
<dbReference type="GO" id="GO:0000118">
    <property type="term" value="C:histone deacetylase complex"/>
    <property type="evidence" value="ECO:0007669"/>
    <property type="project" value="TreeGrafter"/>
</dbReference>
<dbReference type="PANTHER" id="PTHR12346">
    <property type="entry name" value="SIN3B-RELATED"/>
    <property type="match status" value="1"/>
</dbReference>
<keyword evidence="4" id="KW-1185">Reference proteome</keyword>